<evidence type="ECO:0000256" key="4">
    <source>
        <dbReference type="SAM" id="SignalP"/>
    </source>
</evidence>
<keyword evidence="8" id="KW-1185">Reference proteome</keyword>
<dbReference type="EMBL" id="WHOC01000006">
    <property type="protein sequence ID" value="NOU84250.1"/>
    <property type="molecule type" value="Genomic_DNA"/>
</dbReference>
<feature type="chain" id="PRO_5045382367" description="Right handed beta helix domain-containing protein" evidence="4">
    <location>
        <begin position="38"/>
        <end position="613"/>
    </location>
</feature>
<evidence type="ECO:0000313" key="7">
    <source>
        <dbReference type="EMBL" id="NOU84250.1"/>
    </source>
</evidence>
<dbReference type="Pfam" id="PF12708">
    <property type="entry name" value="Pect-lyase_RHGA_epim"/>
    <property type="match status" value="1"/>
</dbReference>
<name>A0ABX1YT28_9BACL</name>
<proteinExistence type="predicted"/>
<dbReference type="InterPro" id="IPR006626">
    <property type="entry name" value="PbH1"/>
</dbReference>
<dbReference type="PROSITE" id="PS51318">
    <property type="entry name" value="TAT"/>
    <property type="match status" value="1"/>
</dbReference>
<sequence>MSNEVHSPQPEPAANRSISRRKLLAAMGMAGATAVLAAYGRGDSAQAESVTEATYGKSGNPSLKPKDLMNLSYCIPTTIAELRLNDQPSTSFTYYVTDQEQEGFFYYDQADMQTADNTGTVLVSVSGARYKRAVDAYTVNARWYGAKGDGTADDTLALQSALNEALRWPAANVIVPAGTYRMTAELYIFKNTHLKMDAQTVIFRGHDGNVIRNYRKDDIFYEYGGNGNITIEGGILDCNATKQPRVCNGIALAHAEYITLRNLTIKDTQSGHAAELTGLRHVLIERCKFIGCMFTTQTYVEAIQLEPALKAGFVGQTADHTPTHHVTVKDCYFGPSGTPGTVPWPCGVGAHGAYPDAYFDHIIVRDNVMEKSTYWAIRPFKWRKSVIAGNHLKMVAGGIFVSTPSATSASSKDDNGVFHPVQPASTIIIEHNIIDTASNNGIYVEGFPEGCGEKIIIANNIFRNLDGQGISLRCNHCVVTGNIIESVKKNGIYMTDSSNVIVTDNIIRDTNFYGIQANNAKLAVIADNSITNSGQNGDSTYDGIALTGTCAEARVIGNVLRTESGKKKLRYGLNVAATVKLLTRLQNDLRCGAISGNLQDLSASPNTSYVDLA</sequence>
<dbReference type="InterPro" id="IPR006311">
    <property type="entry name" value="TAT_signal"/>
</dbReference>
<dbReference type="InterPro" id="IPR051550">
    <property type="entry name" value="SCF-Subunits/Alg-Epimerases"/>
</dbReference>
<protein>
    <recommendedName>
        <fullName evidence="9">Right handed beta helix domain-containing protein</fullName>
    </recommendedName>
</protein>
<dbReference type="InterPro" id="IPR039448">
    <property type="entry name" value="Beta_helix"/>
</dbReference>
<dbReference type="InterPro" id="IPR024535">
    <property type="entry name" value="RHGA/B-epi-like_pectate_lyase"/>
</dbReference>
<comment type="pathway">
    <text evidence="1">Protein modification; protein ubiquitination.</text>
</comment>
<keyword evidence="4" id="KW-0732">Signal</keyword>
<evidence type="ECO:0008006" key="9">
    <source>
        <dbReference type="Google" id="ProtNLM"/>
    </source>
</evidence>
<evidence type="ECO:0000256" key="2">
    <source>
        <dbReference type="ARBA" id="ARBA00022737"/>
    </source>
</evidence>
<feature type="domain" description="Rhamnogalacturonase A/B/Epimerase-like pectate lyase" evidence="5">
    <location>
        <begin position="139"/>
        <end position="195"/>
    </location>
</feature>
<dbReference type="SUPFAM" id="SSF51126">
    <property type="entry name" value="Pectin lyase-like"/>
    <property type="match status" value="1"/>
</dbReference>
<feature type="signal peptide" evidence="4">
    <location>
        <begin position="1"/>
        <end position="37"/>
    </location>
</feature>
<dbReference type="PANTHER" id="PTHR22990:SF15">
    <property type="entry name" value="F-BOX ONLY PROTEIN 10"/>
    <property type="match status" value="1"/>
</dbReference>
<reference evidence="7 8" key="1">
    <citation type="submission" date="2019-10" db="EMBL/GenBank/DDBJ databases">
        <title>Description of Paenibacillus choica sp. nov.</title>
        <authorList>
            <person name="Carlier A."/>
            <person name="Qi S."/>
        </authorList>
    </citation>
    <scope>NUCLEOTIDE SEQUENCE [LARGE SCALE GENOMIC DNA]</scope>
    <source>
        <strain evidence="7 8">LMG 31460</strain>
    </source>
</reference>
<comment type="caution">
    <text evidence="7">The sequence shown here is derived from an EMBL/GenBank/DDBJ whole genome shotgun (WGS) entry which is preliminary data.</text>
</comment>
<dbReference type="RefSeq" id="WP_171687733.1">
    <property type="nucleotide sequence ID" value="NZ_WHOC01000006.1"/>
</dbReference>
<evidence type="ECO:0000256" key="3">
    <source>
        <dbReference type="ARBA" id="ARBA00022786"/>
    </source>
</evidence>
<dbReference type="SMART" id="SM00710">
    <property type="entry name" value="PbH1"/>
    <property type="match status" value="8"/>
</dbReference>
<dbReference type="InterPro" id="IPR011050">
    <property type="entry name" value="Pectin_lyase_fold/virulence"/>
</dbReference>
<evidence type="ECO:0000259" key="6">
    <source>
        <dbReference type="Pfam" id="PF13229"/>
    </source>
</evidence>
<evidence type="ECO:0000313" key="8">
    <source>
        <dbReference type="Proteomes" id="UP000658690"/>
    </source>
</evidence>
<evidence type="ECO:0000256" key="1">
    <source>
        <dbReference type="ARBA" id="ARBA00004906"/>
    </source>
</evidence>
<gene>
    <name evidence="7" type="ORF">GC102_00400</name>
</gene>
<evidence type="ECO:0000259" key="5">
    <source>
        <dbReference type="Pfam" id="PF12708"/>
    </source>
</evidence>
<keyword evidence="2" id="KW-0677">Repeat</keyword>
<keyword evidence="3" id="KW-0833">Ubl conjugation pathway</keyword>
<dbReference type="Gene3D" id="2.160.20.10">
    <property type="entry name" value="Single-stranded right-handed beta-helix, Pectin lyase-like"/>
    <property type="match status" value="1"/>
</dbReference>
<feature type="domain" description="Right handed beta helix" evidence="6">
    <location>
        <begin position="421"/>
        <end position="559"/>
    </location>
</feature>
<dbReference type="NCBIfam" id="TIGR03804">
    <property type="entry name" value="para_beta_helix"/>
    <property type="match status" value="1"/>
</dbReference>
<dbReference type="InterPro" id="IPR012334">
    <property type="entry name" value="Pectin_lyas_fold"/>
</dbReference>
<dbReference type="InterPro" id="IPR022441">
    <property type="entry name" value="Para_beta_helix_rpt-2"/>
</dbReference>
<organism evidence="7 8">
    <name type="scientific">Paenibacillus germinis</name>
    <dbReference type="NCBI Taxonomy" id="2654979"/>
    <lineage>
        <taxon>Bacteria</taxon>
        <taxon>Bacillati</taxon>
        <taxon>Bacillota</taxon>
        <taxon>Bacilli</taxon>
        <taxon>Bacillales</taxon>
        <taxon>Paenibacillaceae</taxon>
        <taxon>Paenibacillus</taxon>
    </lineage>
</organism>
<dbReference type="Proteomes" id="UP000658690">
    <property type="component" value="Unassembled WGS sequence"/>
</dbReference>
<accession>A0ABX1YT28</accession>
<dbReference type="Pfam" id="PF13229">
    <property type="entry name" value="Beta_helix"/>
    <property type="match status" value="1"/>
</dbReference>
<dbReference type="PANTHER" id="PTHR22990">
    <property type="entry name" value="F-BOX ONLY PROTEIN"/>
    <property type="match status" value="1"/>
</dbReference>